<dbReference type="Proteomes" id="UP000656813">
    <property type="component" value="Unassembled WGS sequence"/>
</dbReference>
<evidence type="ECO:0000313" key="2">
    <source>
        <dbReference type="Proteomes" id="UP000656813"/>
    </source>
</evidence>
<keyword evidence="2" id="KW-1185">Reference proteome</keyword>
<name>A0A8J2ZW69_9BACL</name>
<proteinExistence type="predicted"/>
<reference evidence="1" key="2">
    <citation type="submission" date="2020-09" db="EMBL/GenBank/DDBJ databases">
        <authorList>
            <person name="Sun Q."/>
            <person name="Zhou Y."/>
        </authorList>
    </citation>
    <scope>NUCLEOTIDE SEQUENCE</scope>
    <source>
        <strain evidence="1">CGMCC 1.12777</strain>
    </source>
</reference>
<sequence>MELEMLKQMSEYINNRSWDPAFAKEIEKSIEEFPETMKALFNLTKDFPMDLEPVPIFMPLVMDTGSIDRE</sequence>
<reference evidence="1" key="1">
    <citation type="journal article" date="2014" name="Int. J. Syst. Evol. Microbiol.">
        <title>Complete genome sequence of Corynebacterium casei LMG S-19264T (=DSM 44701T), isolated from a smear-ripened cheese.</title>
        <authorList>
            <consortium name="US DOE Joint Genome Institute (JGI-PGF)"/>
            <person name="Walter F."/>
            <person name="Albersmeier A."/>
            <person name="Kalinowski J."/>
            <person name="Ruckert C."/>
        </authorList>
    </citation>
    <scope>NUCLEOTIDE SEQUENCE</scope>
    <source>
        <strain evidence="1">CGMCC 1.12777</strain>
    </source>
</reference>
<comment type="caution">
    <text evidence="1">The sequence shown here is derived from an EMBL/GenBank/DDBJ whole genome shotgun (WGS) entry which is preliminary data.</text>
</comment>
<evidence type="ECO:0000313" key="1">
    <source>
        <dbReference type="EMBL" id="GGH82513.1"/>
    </source>
</evidence>
<dbReference type="RefSeq" id="WP_188497451.1">
    <property type="nucleotide sequence ID" value="NZ_BMFV01000015.1"/>
</dbReference>
<accession>A0A8J2ZW69</accession>
<protein>
    <submittedName>
        <fullName evidence="1">Uncharacterized protein</fullName>
    </submittedName>
</protein>
<organism evidence="1 2">
    <name type="scientific">Pullulanibacillus pueri</name>
    <dbReference type="NCBI Taxonomy" id="1437324"/>
    <lineage>
        <taxon>Bacteria</taxon>
        <taxon>Bacillati</taxon>
        <taxon>Bacillota</taxon>
        <taxon>Bacilli</taxon>
        <taxon>Bacillales</taxon>
        <taxon>Sporolactobacillaceae</taxon>
        <taxon>Pullulanibacillus</taxon>
    </lineage>
</organism>
<dbReference type="EMBL" id="BMFV01000015">
    <property type="protein sequence ID" value="GGH82513.1"/>
    <property type="molecule type" value="Genomic_DNA"/>
</dbReference>
<dbReference type="AlphaFoldDB" id="A0A8J2ZW69"/>
<gene>
    <name evidence="1" type="ORF">GCM10007096_22010</name>
</gene>